<proteinExistence type="predicted"/>
<dbReference type="InterPro" id="IPR049449">
    <property type="entry name" value="TesB_ACOT8-like_N"/>
</dbReference>
<keyword evidence="4" id="KW-1185">Reference proteome</keyword>
<sequence>MHTAFFQAEGAPGSEILHPQSRARAQWGGGGQLRGMAVSGALARVAEQAAHQPDSTGNLRPARWTLDLFRPASVAPCSVAATVVRRGRRICLVDSVLHQQDRIVARGSALFLAAGGPARGKVWCPDTSPSAPPPALHPSTAEPRLYYSDDIGWTGSPQPHQNSSRKMTWHFPSPVVEGEQPTPFQQAAMVADVVNIVTNWGDAGLEFINADVTLALARLPETSQEMGLACEQRIEEDGVAVGNATVFDRRGILGMTSVSALLNASDTLDPREVGTGQER</sequence>
<dbReference type="InterPro" id="IPR049450">
    <property type="entry name" value="ACOT8-like_C"/>
</dbReference>
<dbReference type="Pfam" id="PF20789">
    <property type="entry name" value="4HBT_3C"/>
    <property type="match status" value="1"/>
</dbReference>
<dbReference type="Proteomes" id="UP001210380">
    <property type="component" value="Unassembled WGS sequence"/>
</dbReference>
<dbReference type="InterPro" id="IPR042171">
    <property type="entry name" value="Acyl-CoA_hotdog"/>
</dbReference>
<evidence type="ECO:0000313" key="3">
    <source>
        <dbReference type="EMBL" id="MDA3624105.1"/>
    </source>
</evidence>
<gene>
    <name evidence="3" type="ORF">OU415_01575</name>
</gene>
<dbReference type="InterPro" id="IPR029069">
    <property type="entry name" value="HotDog_dom_sf"/>
</dbReference>
<accession>A0ABT4UQV4</accession>
<dbReference type="RefSeq" id="WP_270946672.1">
    <property type="nucleotide sequence ID" value="NZ_JAQGLA010000002.1"/>
</dbReference>
<name>A0ABT4UQV4_9PSEU</name>
<evidence type="ECO:0000259" key="2">
    <source>
        <dbReference type="Pfam" id="PF20789"/>
    </source>
</evidence>
<comment type="caution">
    <text evidence="3">The sequence shown here is derived from an EMBL/GenBank/DDBJ whole genome shotgun (WGS) entry which is preliminary data.</text>
</comment>
<dbReference type="Pfam" id="PF13622">
    <property type="entry name" value="4HBT_3"/>
    <property type="match status" value="1"/>
</dbReference>
<evidence type="ECO:0000313" key="4">
    <source>
        <dbReference type="Proteomes" id="UP001210380"/>
    </source>
</evidence>
<reference evidence="3 4" key="1">
    <citation type="submission" date="2022-11" db="EMBL/GenBank/DDBJ databases">
        <title>Draft genome sequence of Saccharopolyspora sp. WRP15-2 isolated from rhizosphere soils of wild rice in Thailand.</title>
        <authorList>
            <person name="Duangmal K."/>
            <person name="Kammanee S."/>
            <person name="Muangham S."/>
        </authorList>
    </citation>
    <scope>NUCLEOTIDE SEQUENCE [LARGE SCALE GENOMIC DNA]</scope>
    <source>
        <strain evidence="3 4">WRP15-2</strain>
    </source>
</reference>
<evidence type="ECO:0000259" key="1">
    <source>
        <dbReference type="Pfam" id="PF13622"/>
    </source>
</evidence>
<dbReference type="SUPFAM" id="SSF54637">
    <property type="entry name" value="Thioesterase/thiol ester dehydrase-isomerase"/>
    <property type="match status" value="1"/>
</dbReference>
<dbReference type="Gene3D" id="2.40.160.210">
    <property type="entry name" value="Acyl-CoA thioesterase, double hotdog domain"/>
    <property type="match status" value="1"/>
</dbReference>
<feature type="domain" description="Acyl-CoA thioesterase-like N-terminal HotDog" evidence="1">
    <location>
        <begin position="26"/>
        <end position="111"/>
    </location>
</feature>
<dbReference type="EMBL" id="JAQGLA010000002">
    <property type="protein sequence ID" value="MDA3624105.1"/>
    <property type="molecule type" value="Genomic_DNA"/>
</dbReference>
<organism evidence="3 4">
    <name type="scientific">Saccharopolyspora oryzae</name>
    <dbReference type="NCBI Taxonomy" id="2997343"/>
    <lineage>
        <taxon>Bacteria</taxon>
        <taxon>Bacillati</taxon>
        <taxon>Actinomycetota</taxon>
        <taxon>Actinomycetes</taxon>
        <taxon>Pseudonocardiales</taxon>
        <taxon>Pseudonocardiaceae</taxon>
        <taxon>Saccharopolyspora</taxon>
    </lineage>
</organism>
<feature type="domain" description="Acyl-CoA thioesterase-like C-terminal" evidence="2">
    <location>
        <begin position="142"/>
        <end position="253"/>
    </location>
</feature>
<protein>
    <submittedName>
        <fullName evidence="3">Thioesterase family protein</fullName>
    </submittedName>
</protein>